<dbReference type="STRING" id="1403537.Q428_12975"/>
<evidence type="ECO:0008006" key="3">
    <source>
        <dbReference type="Google" id="ProtNLM"/>
    </source>
</evidence>
<evidence type="ECO:0000313" key="1">
    <source>
        <dbReference type="EMBL" id="EYE87514.1"/>
    </source>
</evidence>
<dbReference type="InterPro" id="IPR025063">
    <property type="entry name" value="DUF4004"/>
</dbReference>
<protein>
    <recommendedName>
        <fullName evidence="3">DUF4004 domain-containing protein</fullName>
    </recommendedName>
</protein>
<proteinExistence type="predicted"/>
<dbReference type="RefSeq" id="WP_035381356.1">
    <property type="nucleotide sequence ID" value="NZ_AZQP01000052.1"/>
</dbReference>
<accession>A0A017RSU9</accession>
<sequence length="211" mass="24488">MPGELISKKELLELTGISYGQLYRWKRKNLIPEDWFIKKSTFTGQETFFDKDKILERIDKIKSMKDDMDLSLDDIADMFSPQLANIILKKEELLQKKIVTQMSLDIYKSLHKDTEVFTFEKILNISILEKFLESGSISVDEGKVILQCIEENYSKFKDRQCQAIFLRKFGVGICILTAVPNEIYFDKTTNLAARVNITDIIEVLKSKITIK</sequence>
<dbReference type="Gene3D" id="1.10.1660.10">
    <property type="match status" value="1"/>
</dbReference>
<keyword evidence="2" id="KW-1185">Reference proteome</keyword>
<dbReference type="AlphaFoldDB" id="A0A017RSU9"/>
<dbReference type="Proteomes" id="UP000019681">
    <property type="component" value="Unassembled WGS sequence"/>
</dbReference>
<feature type="non-terminal residue" evidence="1">
    <location>
        <position position="211"/>
    </location>
</feature>
<reference evidence="1 2" key="1">
    <citation type="journal article" date="2014" name="Genome Announc.">
        <title>Draft Genome Sequence of Fervidicella metallireducens Strain AeBT, an Iron-Reducing Thermoanaerobe from the Great Artesian Basin.</title>
        <authorList>
            <person name="Patel B.K."/>
        </authorList>
    </citation>
    <scope>NUCLEOTIDE SEQUENCE [LARGE SCALE GENOMIC DNA]</scope>
    <source>
        <strain evidence="1 2">AeB</strain>
    </source>
</reference>
<dbReference type="Pfam" id="PF13171">
    <property type="entry name" value="DUF4004"/>
    <property type="match status" value="1"/>
</dbReference>
<name>A0A017RSU9_9CLOT</name>
<dbReference type="OrthoDB" id="1648298at2"/>
<gene>
    <name evidence="1" type="ORF">Q428_12975</name>
</gene>
<dbReference type="EMBL" id="AZQP01000052">
    <property type="protein sequence ID" value="EYE87514.1"/>
    <property type="molecule type" value="Genomic_DNA"/>
</dbReference>
<evidence type="ECO:0000313" key="2">
    <source>
        <dbReference type="Proteomes" id="UP000019681"/>
    </source>
</evidence>
<organism evidence="1 2">
    <name type="scientific">Fervidicella metallireducens AeB</name>
    <dbReference type="NCBI Taxonomy" id="1403537"/>
    <lineage>
        <taxon>Bacteria</taxon>
        <taxon>Bacillati</taxon>
        <taxon>Bacillota</taxon>
        <taxon>Clostridia</taxon>
        <taxon>Eubacteriales</taxon>
        <taxon>Clostridiaceae</taxon>
        <taxon>Fervidicella</taxon>
    </lineage>
</organism>
<comment type="caution">
    <text evidence="1">The sequence shown here is derived from an EMBL/GenBank/DDBJ whole genome shotgun (WGS) entry which is preliminary data.</text>
</comment>